<protein>
    <submittedName>
        <fullName evidence="1">Uncharacterized protein</fullName>
    </submittedName>
</protein>
<evidence type="ECO:0000313" key="1">
    <source>
        <dbReference type="EMBL" id="RDX42806.1"/>
    </source>
</evidence>
<dbReference type="Proteomes" id="UP000256964">
    <property type="component" value="Unassembled WGS sequence"/>
</dbReference>
<gene>
    <name evidence="1" type="ORF">OH76DRAFT_1410778</name>
</gene>
<organism evidence="1 2">
    <name type="scientific">Lentinus brumalis</name>
    <dbReference type="NCBI Taxonomy" id="2498619"/>
    <lineage>
        <taxon>Eukaryota</taxon>
        <taxon>Fungi</taxon>
        <taxon>Dikarya</taxon>
        <taxon>Basidiomycota</taxon>
        <taxon>Agaricomycotina</taxon>
        <taxon>Agaricomycetes</taxon>
        <taxon>Polyporales</taxon>
        <taxon>Polyporaceae</taxon>
        <taxon>Lentinus</taxon>
    </lineage>
</organism>
<dbReference type="EMBL" id="KZ857476">
    <property type="protein sequence ID" value="RDX42806.1"/>
    <property type="molecule type" value="Genomic_DNA"/>
</dbReference>
<proteinExistence type="predicted"/>
<dbReference type="AlphaFoldDB" id="A0A371CR91"/>
<dbReference type="OrthoDB" id="2753142at2759"/>
<accession>A0A371CR91</accession>
<sequence>MFTLNLPVFPTLRARFRRRTSETVTDSFSDALAVLPRGSFLRVPPPTARAKATQDDVDLAEEISELYKQLKVHIAAREARDPATVATPYDEPATSCATLPSPYWPSPPHLQPSSMVSTDDNIIARITSEAIYPIDGQVAKENNVRFQVRGLRKLDVCIPEADYPDFLFIHYTRMSSAPVAYVRVLPTLPKDAFGCIDLDALACGVGLRPRVAHLHISDDEQVPRNPYSLNRNAVLSIAVGEQRSEVLRSRVIAKCAPRTCTAHRCLRSAGRSASNMVSRHLAARRPLPIDYPMFFGLYLPYQSLTREMHTECGAGVGGCVEMSPILLVEDLEAAVAAPPVWRAACMKHDVRMRPFALNCARYVGDVGPLDVAVRQ</sequence>
<reference evidence="1 2" key="1">
    <citation type="journal article" date="2018" name="Biotechnol. Biofuels">
        <title>Integrative visual omics of the white-rot fungus Polyporus brumalis exposes the biotechnological potential of its oxidative enzymes for delignifying raw plant biomass.</title>
        <authorList>
            <person name="Miyauchi S."/>
            <person name="Rancon A."/>
            <person name="Drula E."/>
            <person name="Hage H."/>
            <person name="Chaduli D."/>
            <person name="Favel A."/>
            <person name="Grisel S."/>
            <person name="Henrissat B."/>
            <person name="Herpoel-Gimbert I."/>
            <person name="Ruiz-Duenas F.J."/>
            <person name="Chevret D."/>
            <person name="Hainaut M."/>
            <person name="Lin J."/>
            <person name="Wang M."/>
            <person name="Pangilinan J."/>
            <person name="Lipzen A."/>
            <person name="Lesage-Meessen L."/>
            <person name="Navarro D."/>
            <person name="Riley R."/>
            <person name="Grigoriev I.V."/>
            <person name="Zhou S."/>
            <person name="Raouche S."/>
            <person name="Rosso M.N."/>
        </authorList>
    </citation>
    <scope>NUCLEOTIDE SEQUENCE [LARGE SCALE GENOMIC DNA]</scope>
    <source>
        <strain evidence="1 2">BRFM 1820</strain>
    </source>
</reference>
<name>A0A371CR91_9APHY</name>
<evidence type="ECO:0000313" key="2">
    <source>
        <dbReference type="Proteomes" id="UP000256964"/>
    </source>
</evidence>
<keyword evidence="2" id="KW-1185">Reference proteome</keyword>